<keyword evidence="4 6" id="KW-1133">Transmembrane helix</keyword>
<dbReference type="GO" id="GO:0022857">
    <property type="term" value="F:transmembrane transporter activity"/>
    <property type="evidence" value="ECO:0007669"/>
    <property type="project" value="InterPro"/>
</dbReference>
<feature type="transmembrane region" description="Helical" evidence="6">
    <location>
        <begin position="61"/>
        <end position="85"/>
    </location>
</feature>
<accession>A0A1R2CTC3</accession>
<keyword evidence="5 6" id="KW-0472">Membrane</keyword>
<feature type="domain" description="Major facilitator superfamily (MFS) profile" evidence="7">
    <location>
        <begin position="1"/>
        <end position="392"/>
    </location>
</feature>
<evidence type="ECO:0000313" key="9">
    <source>
        <dbReference type="Proteomes" id="UP000187209"/>
    </source>
</evidence>
<feature type="transmembrane region" description="Helical" evidence="6">
    <location>
        <begin position="23"/>
        <end position="40"/>
    </location>
</feature>
<dbReference type="SUPFAM" id="SSF103473">
    <property type="entry name" value="MFS general substrate transporter"/>
    <property type="match status" value="1"/>
</dbReference>
<evidence type="ECO:0000313" key="8">
    <source>
        <dbReference type="EMBL" id="OMJ92238.1"/>
    </source>
</evidence>
<evidence type="ECO:0000256" key="1">
    <source>
        <dbReference type="ARBA" id="ARBA00004141"/>
    </source>
</evidence>
<dbReference type="PANTHER" id="PTHR23504:SF15">
    <property type="entry name" value="MAJOR FACILITATOR SUPERFAMILY (MFS) PROFILE DOMAIN-CONTAINING PROTEIN"/>
    <property type="match status" value="1"/>
</dbReference>
<evidence type="ECO:0000256" key="2">
    <source>
        <dbReference type="ARBA" id="ARBA00022448"/>
    </source>
</evidence>
<dbReference type="AlphaFoldDB" id="A0A1R2CTC3"/>
<feature type="transmembrane region" description="Helical" evidence="6">
    <location>
        <begin position="105"/>
        <end position="126"/>
    </location>
</feature>
<dbReference type="InterPro" id="IPR011701">
    <property type="entry name" value="MFS"/>
</dbReference>
<dbReference type="Gene3D" id="1.20.1250.20">
    <property type="entry name" value="MFS general substrate transporter like domains"/>
    <property type="match status" value="1"/>
</dbReference>
<keyword evidence="3 6" id="KW-0812">Transmembrane</keyword>
<evidence type="ECO:0000259" key="7">
    <source>
        <dbReference type="PROSITE" id="PS50850"/>
    </source>
</evidence>
<name>A0A1R2CTC3_9CILI</name>
<proteinExistence type="predicted"/>
<evidence type="ECO:0000256" key="4">
    <source>
        <dbReference type="ARBA" id="ARBA00022989"/>
    </source>
</evidence>
<dbReference type="GO" id="GO:0016020">
    <property type="term" value="C:membrane"/>
    <property type="evidence" value="ECO:0007669"/>
    <property type="project" value="UniProtKB-SubCell"/>
</dbReference>
<dbReference type="EMBL" id="MPUH01000065">
    <property type="protein sequence ID" value="OMJ92238.1"/>
    <property type="molecule type" value="Genomic_DNA"/>
</dbReference>
<feature type="transmembrane region" description="Helical" evidence="6">
    <location>
        <begin position="190"/>
        <end position="212"/>
    </location>
</feature>
<evidence type="ECO:0000256" key="3">
    <source>
        <dbReference type="ARBA" id="ARBA00022692"/>
    </source>
</evidence>
<evidence type="ECO:0000256" key="5">
    <source>
        <dbReference type="ARBA" id="ARBA00023136"/>
    </source>
</evidence>
<feature type="transmembrane region" description="Helical" evidence="6">
    <location>
        <begin position="233"/>
        <end position="255"/>
    </location>
</feature>
<gene>
    <name evidence="8" type="ORF">SteCoe_5006</name>
</gene>
<protein>
    <recommendedName>
        <fullName evidence="7">Major facilitator superfamily (MFS) profile domain-containing protein</fullName>
    </recommendedName>
</protein>
<dbReference type="OrthoDB" id="414765at2759"/>
<feature type="transmembrane region" description="Helical" evidence="6">
    <location>
        <begin position="294"/>
        <end position="316"/>
    </location>
</feature>
<keyword evidence="9" id="KW-1185">Reference proteome</keyword>
<feature type="transmembrane region" description="Helical" evidence="6">
    <location>
        <begin position="147"/>
        <end position="167"/>
    </location>
</feature>
<dbReference type="InterPro" id="IPR020846">
    <property type="entry name" value="MFS_dom"/>
</dbReference>
<organism evidence="8 9">
    <name type="scientific">Stentor coeruleus</name>
    <dbReference type="NCBI Taxonomy" id="5963"/>
    <lineage>
        <taxon>Eukaryota</taxon>
        <taxon>Sar</taxon>
        <taxon>Alveolata</taxon>
        <taxon>Ciliophora</taxon>
        <taxon>Postciliodesmatophora</taxon>
        <taxon>Heterotrichea</taxon>
        <taxon>Heterotrichida</taxon>
        <taxon>Stentoridae</taxon>
        <taxon>Stentor</taxon>
    </lineage>
</organism>
<dbReference type="PANTHER" id="PTHR23504">
    <property type="entry name" value="MAJOR FACILITATOR SUPERFAMILY DOMAIN-CONTAINING PROTEIN 10"/>
    <property type="match status" value="1"/>
</dbReference>
<sequence length="412" mass="45416">MKDSYVGGVPEDVISTYSGYMEGWYRLMQFIACLWMSFLSDKVGRKFVSMMELCVHLCSSLALGLCTTYEAAFCVRLVNGLFAGSTPVNKSLMRELTDDTNISSLYGYFALGVGLGNSLGPFMAGLSKPAENIGGIFDCEFFRTYPYFLPLALHSLMCFIVLILVWYCLPSTKPKVEKGQSYKSLFSNKLYIYALCIFGILALMQFGFRLLFTLICKSDESFGGMGITSEDKVSLIQGFAGIFVLVLPPLLTPVINMKIGLVNSIAWICVLLGPMYMVVYVCRALSGMWKYAALTIFYGVTNSGIAIFMFYISIIVSNTVTSDILGAANGLSQAFVGMNRFISSNTFGIIYGWSVTSGLSYPLIDASFSYLIIALLSIVDLIIIFLTLDSSVERKKIKPLTEIPLLESSKVN</sequence>
<comment type="caution">
    <text evidence="8">The sequence shown here is derived from an EMBL/GenBank/DDBJ whole genome shotgun (WGS) entry which is preliminary data.</text>
</comment>
<keyword evidence="2" id="KW-0813">Transport</keyword>
<comment type="subcellular location">
    <subcellularLocation>
        <location evidence="1">Membrane</location>
        <topology evidence="1">Multi-pass membrane protein</topology>
    </subcellularLocation>
</comment>
<dbReference type="InterPro" id="IPR036259">
    <property type="entry name" value="MFS_trans_sf"/>
</dbReference>
<feature type="transmembrane region" description="Helical" evidence="6">
    <location>
        <begin position="368"/>
        <end position="388"/>
    </location>
</feature>
<dbReference type="Pfam" id="PF07690">
    <property type="entry name" value="MFS_1"/>
    <property type="match status" value="1"/>
</dbReference>
<reference evidence="8 9" key="1">
    <citation type="submission" date="2016-11" db="EMBL/GenBank/DDBJ databases">
        <title>The macronuclear genome of Stentor coeruleus: a giant cell with tiny introns.</title>
        <authorList>
            <person name="Slabodnick M."/>
            <person name="Ruby J.G."/>
            <person name="Reiff S.B."/>
            <person name="Swart E.C."/>
            <person name="Gosai S."/>
            <person name="Prabakaran S."/>
            <person name="Witkowska E."/>
            <person name="Larue G.E."/>
            <person name="Fisher S."/>
            <person name="Freeman R.M."/>
            <person name="Gunawardena J."/>
            <person name="Chu W."/>
            <person name="Stover N.A."/>
            <person name="Gregory B.D."/>
            <person name="Nowacki M."/>
            <person name="Derisi J."/>
            <person name="Roy S.W."/>
            <person name="Marshall W.F."/>
            <person name="Sood P."/>
        </authorList>
    </citation>
    <scope>NUCLEOTIDE SEQUENCE [LARGE SCALE GENOMIC DNA]</scope>
    <source>
        <strain evidence="8">WM001</strain>
    </source>
</reference>
<dbReference type="Proteomes" id="UP000187209">
    <property type="component" value="Unassembled WGS sequence"/>
</dbReference>
<evidence type="ECO:0000256" key="6">
    <source>
        <dbReference type="SAM" id="Phobius"/>
    </source>
</evidence>
<dbReference type="PROSITE" id="PS50850">
    <property type="entry name" value="MFS"/>
    <property type="match status" value="1"/>
</dbReference>
<feature type="transmembrane region" description="Helical" evidence="6">
    <location>
        <begin position="261"/>
        <end position="282"/>
    </location>
</feature>